<keyword evidence="6" id="KW-0547">Nucleotide-binding</keyword>
<keyword evidence="3" id="KW-0597">Phosphoprotein</keyword>
<dbReference type="CDD" id="cd00082">
    <property type="entry name" value="HisKA"/>
    <property type="match status" value="1"/>
</dbReference>
<dbReference type="PROSITE" id="PS50109">
    <property type="entry name" value="HIS_KIN"/>
    <property type="match status" value="1"/>
</dbReference>
<dbReference type="Proteomes" id="UP001595812">
    <property type="component" value="Unassembled WGS sequence"/>
</dbReference>
<name>A0ABV8AJP1_9FLAO</name>
<evidence type="ECO:0000259" key="5">
    <source>
        <dbReference type="PROSITE" id="PS50109"/>
    </source>
</evidence>
<dbReference type="Gene3D" id="1.10.287.130">
    <property type="match status" value="1"/>
</dbReference>
<dbReference type="SUPFAM" id="SSF47384">
    <property type="entry name" value="Homodimeric domain of signal transducing histidine kinase"/>
    <property type="match status" value="1"/>
</dbReference>
<comment type="catalytic activity">
    <reaction evidence="1">
        <text>ATP + protein L-histidine = ADP + protein N-phospho-L-histidine.</text>
        <dbReference type="EC" id="2.7.13.3"/>
    </reaction>
</comment>
<dbReference type="InterPro" id="IPR037401">
    <property type="entry name" value="SnoaL-like"/>
</dbReference>
<dbReference type="Gene3D" id="3.10.450.50">
    <property type="match status" value="1"/>
</dbReference>
<dbReference type="InterPro" id="IPR036097">
    <property type="entry name" value="HisK_dim/P_sf"/>
</dbReference>
<evidence type="ECO:0000313" key="6">
    <source>
        <dbReference type="EMBL" id="MFC3877096.1"/>
    </source>
</evidence>
<evidence type="ECO:0000313" key="7">
    <source>
        <dbReference type="Proteomes" id="UP001595812"/>
    </source>
</evidence>
<dbReference type="InterPro" id="IPR003594">
    <property type="entry name" value="HATPase_dom"/>
</dbReference>
<organism evidence="6 7">
    <name type="scientific">Winogradskyella maritima</name>
    <dbReference type="NCBI Taxonomy" id="1517766"/>
    <lineage>
        <taxon>Bacteria</taxon>
        <taxon>Pseudomonadati</taxon>
        <taxon>Bacteroidota</taxon>
        <taxon>Flavobacteriia</taxon>
        <taxon>Flavobacteriales</taxon>
        <taxon>Flavobacteriaceae</taxon>
        <taxon>Winogradskyella</taxon>
    </lineage>
</organism>
<dbReference type="InterPro" id="IPR036890">
    <property type="entry name" value="HATPase_C_sf"/>
</dbReference>
<dbReference type="RefSeq" id="WP_386098729.1">
    <property type="nucleotide sequence ID" value="NZ_JBHSAT010000004.1"/>
</dbReference>
<dbReference type="SUPFAM" id="SSF54427">
    <property type="entry name" value="NTF2-like"/>
    <property type="match status" value="1"/>
</dbReference>
<gene>
    <name evidence="6" type="ORF">ACFOSX_07605</name>
</gene>
<evidence type="ECO:0000256" key="3">
    <source>
        <dbReference type="ARBA" id="ARBA00022553"/>
    </source>
</evidence>
<dbReference type="InterPro" id="IPR004358">
    <property type="entry name" value="Sig_transdc_His_kin-like_C"/>
</dbReference>
<dbReference type="SUPFAM" id="SSF55874">
    <property type="entry name" value="ATPase domain of HSP90 chaperone/DNA topoisomerase II/histidine kinase"/>
    <property type="match status" value="1"/>
</dbReference>
<dbReference type="SMART" id="SM00387">
    <property type="entry name" value="HATPase_c"/>
    <property type="match status" value="1"/>
</dbReference>
<keyword evidence="4" id="KW-0175">Coiled coil</keyword>
<dbReference type="EMBL" id="JBHSAT010000004">
    <property type="protein sequence ID" value="MFC3877096.1"/>
    <property type="molecule type" value="Genomic_DNA"/>
</dbReference>
<comment type="caution">
    <text evidence="6">The sequence shown here is derived from an EMBL/GenBank/DDBJ whole genome shotgun (WGS) entry which is preliminary data.</text>
</comment>
<proteinExistence type="predicted"/>
<sequence>MTKKEEATIWTIYDTWLHAYINADVKTYDAYFDKDYHFIGSTNNEEFLDRKETTEFFRQTCEQLSGKTDLRNSIKVFEEFGDSILLHHFFDAWFLNEGEWLYYQRFRFSSVMQKRNKEWRFVLQHFSVPDSKSDVGQTIGFDNINAENRQLKEAIQRRTIELEAKNRELEVETALERIRAQAVAMKESSDLLDIVVTMRNEFIKLGHEAHYFWHMMWLPETYEKAMTSGDGSKIGFVMTLPRHMHGDIPLLAKWEKSKKPTVVHAMNVEEAIDYVDKMVALGDFKNIDPQAPTHDEIEQIGGLTFIMARTTHGEIGYSLPGVVKKPAQGDIAILVKFAGAFDLAHQRFLDLQKAEAQAKETQIELSLERIRSNVTAMQKSSDLFDVVVTMRNEFLSLGHEADYFWHMKWAEDNYEMCMTAEDGGRLGMIITVPKFVHEQMDDLFQWEKSNSPYFVLALNGKDAWDYIEKMNTYGQYKLVDPNAPSEEDILHIGGLTFIIARTTHGEIGFSIAGKIDNPPQASIDILVRFASVFDLAYKRFEDLQNSEKQARETQIELALEKVRSRTMAMHSSLDVGNTMVLLFQELESLGIKANRNGIIILDEDEEEHGEIWTAKPNTNNVVELISWKLDMSLHDLTKQVYKAWKNKDSGTIYPLIGDDLEAYYTVLNKYTDIPVKFNLDTLPEKEWCYTFNFNEGFIYLFIDEKMLQEHEQIPGRFASVFGQTYRRYQDLKKAEAQAREAEIEAALERIRSRSMAMHKTDELSEVIVLLFSQLELLNLVIDTCYIDIFDEDNRGFNIWVGTGTAIYPEQVHLPYFKHPIHQLNKEARQNNVEFFSIDEDEKSRDLYFEHFYAKAEGINVPKKRKEHIAKGLGISGSAALGKHAGITMWNYRKIIYSREENEILTRVNKVFQQTYTRFLDLQKAEAQAREAEIEAALERIRASSMAMHVSSELVKVVSQLHQELNSLGISVSYCQIITDFTNEPNDGFIINNATDKYLNKFHVPFLKHRATESLYKALKNNVEYIEETYAEKDIKSYFDLAWKYSDLKYMPEERKKMILKAKNWNRASIISKNSVLHFGRYNGDVFSQEESSIFKKIGMVFEQAYTRFLDLQKAEAQTLEAQIETALEKVRSRSLAMHSTDELQELIALIAEKLRDLGVIFDAGGVILCTYFPDNKDVMHWIAAEDFSYSGNYLVPYFNTTIFKDTWESKNRGDTYFSKEFSVKDKNDFFEYAFEHSDYKHFPDAFKQHALQAKNHRITAAWSKNSAILIPSFTEVSPSESDADILKRFAKVFEQAYIRFMDLEKAEKRAHENQIDMALERVRSRTMGMQKSDELAETSAVLFQQIKELASETWSCGFCIWQDNDNVELWMGADSGGLLPPMLIPYKKEPTHRDIYEASLRKEPSYHKVWNGKALKEHYAFLRTIPSVAKAIKVMEDSGLTLPKQQCYYVGFFKHGYLLLITEEPNDNLVDLSQRFTKVFDLTYTRFLDLQLKEKQAIEILNEKQRLENTLSELQTTQKQLIQSEKMASLGELTAGIAHEIQNPLNFVNNFSEVSKELLDEMLEEIENGDMEEVKAIMDDIIQNLEKINHHGKRADGIVKGMLQHSRASGNKKEPTDINKLADEYMRLAYHGLRAKNKQFNATLNTDFGVDLPTINVIPQDIGRVILNLFTNAFYAVDEKSSLAKTSDNKYKPTVSVATRQIKDYVEITVTDNGNGIPRHVLDKIFQPFFTTKPTGKGTGLGLSMSYDIITKGHGGNLKVQTEEGKSTTFTILLPIE</sequence>
<dbReference type="Gene3D" id="3.30.565.10">
    <property type="entry name" value="Histidine kinase-like ATPase, C-terminal domain"/>
    <property type="match status" value="1"/>
</dbReference>
<protein>
    <recommendedName>
        <fullName evidence="2">histidine kinase</fullName>
        <ecNumber evidence="2">2.7.13.3</ecNumber>
    </recommendedName>
</protein>
<evidence type="ECO:0000256" key="4">
    <source>
        <dbReference type="SAM" id="Coils"/>
    </source>
</evidence>
<dbReference type="EC" id="2.7.13.3" evidence="2"/>
<keyword evidence="7" id="KW-1185">Reference proteome</keyword>
<dbReference type="InterPro" id="IPR003661">
    <property type="entry name" value="HisK_dim/P_dom"/>
</dbReference>
<dbReference type="GO" id="GO:0005524">
    <property type="term" value="F:ATP binding"/>
    <property type="evidence" value="ECO:0007669"/>
    <property type="project" value="UniProtKB-KW"/>
</dbReference>
<dbReference type="PRINTS" id="PR00344">
    <property type="entry name" value="BCTRLSENSOR"/>
</dbReference>
<dbReference type="InterPro" id="IPR032710">
    <property type="entry name" value="NTF2-like_dom_sf"/>
</dbReference>
<keyword evidence="6" id="KW-0067">ATP-binding</keyword>
<evidence type="ECO:0000256" key="2">
    <source>
        <dbReference type="ARBA" id="ARBA00012438"/>
    </source>
</evidence>
<dbReference type="Pfam" id="PF02518">
    <property type="entry name" value="HATPase_c"/>
    <property type="match status" value="1"/>
</dbReference>
<reference evidence="7" key="1">
    <citation type="journal article" date="2019" name="Int. J. Syst. Evol. Microbiol.">
        <title>The Global Catalogue of Microorganisms (GCM) 10K type strain sequencing project: providing services to taxonomists for standard genome sequencing and annotation.</title>
        <authorList>
            <consortium name="The Broad Institute Genomics Platform"/>
            <consortium name="The Broad Institute Genome Sequencing Center for Infectious Disease"/>
            <person name="Wu L."/>
            <person name="Ma J."/>
        </authorList>
    </citation>
    <scope>NUCLEOTIDE SEQUENCE [LARGE SCALE GENOMIC DNA]</scope>
    <source>
        <strain evidence="7">CECT 8979</strain>
    </source>
</reference>
<dbReference type="PANTHER" id="PTHR43065:SF42">
    <property type="entry name" value="TWO-COMPONENT SENSOR PPRA"/>
    <property type="match status" value="1"/>
</dbReference>
<feature type="coiled-coil region" evidence="4">
    <location>
        <begin position="1490"/>
        <end position="1527"/>
    </location>
</feature>
<dbReference type="SMART" id="SM00388">
    <property type="entry name" value="HisKA"/>
    <property type="match status" value="1"/>
</dbReference>
<accession>A0ABV8AJP1</accession>
<dbReference type="InterPro" id="IPR005467">
    <property type="entry name" value="His_kinase_dom"/>
</dbReference>
<dbReference type="Pfam" id="PF13474">
    <property type="entry name" value="SnoaL_3"/>
    <property type="match status" value="1"/>
</dbReference>
<feature type="domain" description="Histidine kinase" evidence="5">
    <location>
        <begin position="1536"/>
        <end position="1777"/>
    </location>
</feature>
<evidence type="ECO:0000256" key="1">
    <source>
        <dbReference type="ARBA" id="ARBA00000085"/>
    </source>
</evidence>
<dbReference type="PANTHER" id="PTHR43065">
    <property type="entry name" value="SENSOR HISTIDINE KINASE"/>
    <property type="match status" value="1"/>
</dbReference>